<name>A0A918WMJ1_9BACT</name>
<evidence type="ECO:0000313" key="6">
    <source>
        <dbReference type="EMBL" id="GHC64116.1"/>
    </source>
</evidence>
<dbReference type="Gene3D" id="2.30.110.10">
    <property type="entry name" value="Electron Transport, Fmn-binding Protein, Chain A"/>
    <property type="match status" value="1"/>
</dbReference>
<dbReference type="GO" id="GO:0010181">
    <property type="term" value="F:FMN binding"/>
    <property type="evidence" value="ECO:0007669"/>
    <property type="project" value="InterPro"/>
</dbReference>
<dbReference type="EMBL" id="BMXI01000017">
    <property type="protein sequence ID" value="GHC64116.1"/>
    <property type="molecule type" value="Genomic_DNA"/>
</dbReference>
<gene>
    <name evidence="6" type="ORF">GCM10007100_34710</name>
</gene>
<keyword evidence="7" id="KW-1185">Reference proteome</keyword>
<feature type="domain" description="Flavin reductase like" evidence="5">
    <location>
        <begin position="20"/>
        <end position="176"/>
    </location>
</feature>
<evidence type="ECO:0000256" key="3">
    <source>
        <dbReference type="ARBA" id="ARBA00022643"/>
    </source>
</evidence>
<reference evidence="6" key="1">
    <citation type="journal article" date="2014" name="Int. J. Syst. Evol. Microbiol.">
        <title>Complete genome sequence of Corynebacterium casei LMG S-19264T (=DSM 44701T), isolated from a smear-ripened cheese.</title>
        <authorList>
            <consortium name="US DOE Joint Genome Institute (JGI-PGF)"/>
            <person name="Walter F."/>
            <person name="Albersmeier A."/>
            <person name="Kalinowski J."/>
            <person name="Ruckert C."/>
        </authorList>
    </citation>
    <scope>NUCLEOTIDE SEQUENCE</scope>
    <source>
        <strain evidence="6">KCTC 12988</strain>
    </source>
</reference>
<keyword evidence="2" id="KW-0285">Flavoprotein</keyword>
<dbReference type="Proteomes" id="UP000644507">
    <property type="component" value="Unassembled WGS sequence"/>
</dbReference>
<evidence type="ECO:0000259" key="5">
    <source>
        <dbReference type="SMART" id="SM00903"/>
    </source>
</evidence>
<accession>A0A918WMJ1</accession>
<reference evidence="6" key="2">
    <citation type="submission" date="2020-09" db="EMBL/GenBank/DDBJ databases">
        <authorList>
            <person name="Sun Q."/>
            <person name="Kim S."/>
        </authorList>
    </citation>
    <scope>NUCLEOTIDE SEQUENCE</scope>
    <source>
        <strain evidence="6">KCTC 12988</strain>
    </source>
</reference>
<sequence length="206" mass="22576">MEIDLPALKPSDRYKILASLITPRPIAWVTTVDSLGRVNAAPFSFFNVFGSDPALVAFAPGNKEKARDGKPAIAKDTARNIRETREFVIHLVPFELADAMVATSASLPDGVDELSAAGLTTAPSLTVRPPRIAESPVALECTEHQTIEVGGNRLVVGIVQHVFARDGLLDPTNYRLDQKDWTPIGRMASPDWYCHTNELFEIERPD</sequence>
<dbReference type="SUPFAM" id="SSF50475">
    <property type="entry name" value="FMN-binding split barrel"/>
    <property type="match status" value="1"/>
</dbReference>
<dbReference type="RefSeq" id="WP_189572923.1">
    <property type="nucleotide sequence ID" value="NZ_BMXI01000017.1"/>
</dbReference>
<dbReference type="PANTHER" id="PTHR33798">
    <property type="entry name" value="FLAVOPROTEIN OXYGENASE"/>
    <property type="match status" value="1"/>
</dbReference>
<dbReference type="AlphaFoldDB" id="A0A918WMJ1"/>
<dbReference type="GO" id="GO:0016646">
    <property type="term" value="F:oxidoreductase activity, acting on the CH-NH group of donors, NAD or NADP as acceptor"/>
    <property type="evidence" value="ECO:0007669"/>
    <property type="project" value="UniProtKB-ARBA"/>
</dbReference>
<comment type="similarity">
    <text evidence="4">Belongs to the flavoredoxin family.</text>
</comment>
<dbReference type="PANTHER" id="PTHR33798:SF5">
    <property type="entry name" value="FLAVIN REDUCTASE LIKE DOMAIN-CONTAINING PROTEIN"/>
    <property type="match status" value="1"/>
</dbReference>
<evidence type="ECO:0000256" key="1">
    <source>
        <dbReference type="ARBA" id="ARBA00001917"/>
    </source>
</evidence>
<comment type="cofactor">
    <cofactor evidence="1">
        <name>FMN</name>
        <dbReference type="ChEBI" id="CHEBI:58210"/>
    </cofactor>
</comment>
<dbReference type="Pfam" id="PF01613">
    <property type="entry name" value="Flavin_Reduct"/>
    <property type="match status" value="1"/>
</dbReference>
<protein>
    <recommendedName>
        <fullName evidence="5">Flavin reductase like domain-containing protein</fullName>
    </recommendedName>
</protein>
<evidence type="ECO:0000256" key="4">
    <source>
        <dbReference type="ARBA" id="ARBA00038054"/>
    </source>
</evidence>
<evidence type="ECO:0000256" key="2">
    <source>
        <dbReference type="ARBA" id="ARBA00022630"/>
    </source>
</evidence>
<dbReference type="InterPro" id="IPR012349">
    <property type="entry name" value="Split_barrel_FMN-bd"/>
</dbReference>
<keyword evidence="3" id="KW-0288">FMN</keyword>
<proteinExistence type="inferred from homology"/>
<organism evidence="6 7">
    <name type="scientific">Roseibacillus persicicus</name>
    <dbReference type="NCBI Taxonomy" id="454148"/>
    <lineage>
        <taxon>Bacteria</taxon>
        <taxon>Pseudomonadati</taxon>
        <taxon>Verrucomicrobiota</taxon>
        <taxon>Verrucomicrobiia</taxon>
        <taxon>Verrucomicrobiales</taxon>
        <taxon>Verrucomicrobiaceae</taxon>
        <taxon>Roseibacillus</taxon>
    </lineage>
</organism>
<dbReference type="InterPro" id="IPR002563">
    <property type="entry name" value="Flavin_Rdtase-like_dom"/>
</dbReference>
<dbReference type="SMART" id="SM00903">
    <property type="entry name" value="Flavin_Reduct"/>
    <property type="match status" value="1"/>
</dbReference>
<evidence type="ECO:0000313" key="7">
    <source>
        <dbReference type="Proteomes" id="UP000644507"/>
    </source>
</evidence>
<comment type="caution">
    <text evidence="6">The sequence shown here is derived from an EMBL/GenBank/DDBJ whole genome shotgun (WGS) entry which is preliminary data.</text>
</comment>